<keyword evidence="3" id="KW-1185">Reference proteome</keyword>
<dbReference type="EMBL" id="LFOE01000074">
    <property type="protein sequence ID" value="OBY29470.1"/>
    <property type="molecule type" value="Genomic_DNA"/>
</dbReference>
<dbReference type="SUPFAM" id="SSF46955">
    <property type="entry name" value="Putative DNA-binding domain"/>
    <property type="match status" value="1"/>
</dbReference>
<evidence type="ECO:0000313" key="3">
    <source>
        <dbReference type="Proteomes" id="UP000092668"/>
    </source>
</evidence>
<dbReference type="RefSeq" id="WP_065289688.1">
    <property type="nucleotide sequence ID" value="NZ_LFOE01000074.1"/>
</dbReference>
<dbReference type="InterPro" id="IPR041657">
    <property type="entry name" value="HTH_17"/>
</dbReference>
<evidence type="ECO:0000313" key="2">
    <source>
        <dbReference type="EMBL" id="OBY29470.1"/>
    </source>
</evidence>
<gene>
    <name evidence="2" type="ORF">ACT18_22880</name>
</gene>
<organism evidence="2 3">
    <name type="scientific">Mycolicibacter kumamotonensis</name>
    <dbReference type="NCBI Taxonomy" id="354243"/>
    <lineage>
        <taxon>Bacteria</taxon>
        <taxon>Bacillati</taxon>
        <taxon>Actinomycetota</taxon>
        <taxon>Actinomycetes</taxon>
        <taxon>Mycobacteriales</taxon>
        <taxon>Mycobacteriaceae</taxon>
        <taxon>Mycolicibacter</taxon>
    </lineage>
</organism>
<proteinExistence type="predicted"/>
<name>A0A1B8S9S7_9MYCO</name>
<dbReference type="Pfam" id="PF12728">
    <property type="entry name" value="HTH_17"/>
    <property type="match status" value="1"/>
</dbReference>
<dbReference type="OrthoDB" id="4330189at2"/>
<evidence type="ECO:0000259" key="1">
    <source>
        <dbReference type="Pfam" id="PF12728"/>
    </source>
</evidence>
<reference evidence="2 3" key="1">
    <citation type="submission" date="2015-06" db="EMBL/GenBank/DDBJ databases">
        <title>Genome sequence of Mycobacterium kumamotonense strain Roo.</title>
        <authorList>
            <person name="Greninger A.L."/>
            <person name="Cunningham G."/>
            <person name="Miller S."/>
        </authorList>
    </citation>
    <scope>NUCLEOTIDE SEQUENCE [LARGE SCALE GENOMIC DNA]</scope>
    <source>
        <strain evidence="2 3">Roo</strain>
    </source>
</reference>
<dbReference type="AlphaFoldDB" id="A0A1B8S9S7"/>
<comment type="caution">
    <text evidence="2">The sequence shown here is derived from an EMBL/GenBank/DDBJ whole genome shotgun (WGS) entry which is preliminary data.</text>
</comment>
<accession>A0A1B8S9S7</accession>
<protein>
    <recommendedName>
        <fullName evidence="1">Helix-turn-helix domain-containing protein</fullName>
    </recommendedName>
</protein>
<dbReference type="InterPro" id="IPR009061">
    <property type="entry name" value="DNA-bd_dom_put_sf"/>
</dbReference>
<dbReference type="Proteomes" id="UP000092668">
    <property type="component" value="Unassembled WGS sequence"/>
</dbReference>
<sequence length="72" mass="7773">MFPNPVDTPRRLPTSGAAKYTGLAESTLRYYRHAGIGPASYVIGSKVFYDVVDLDDWLAAQKAASVRGGVVQ</sequence>
<feature type="domain" description="Helix-turn-helix" evidence="1">
    <location>
        <begin position="17"/>
        <end position="61"/>
    </location>
</feature>